<proteinExistence type="predicted"/>
<dbReference type="HOGENOM" id="CLU_1167445_0_0_1"/>
<protein>
    <submittedName>
        <fullName evidence="2">Uncharacterized protein</fullName>
    </submittedName>
</protein>
<organism evidence="2">
    <name type="scientific">Oryza glumipatula</name>
    <dbReference type="NCBI Taxonomy" id="40148"/>
    <lineage>
        <taxon>Eukaryota</taxon>
        <taxon>Viridiplantae</taxon>
        <taxon>Streptophyta</taxon>
        <taxon>Embryophyta</taxon>
        <taxon>Tracheophyta</taxon>
        <taxon>Spermatophyta</taxon>
        <taxon>Magnoliopsida</taxon>
        <taxon>Liliopsida</taxon>
        <taxon>Poales</taxon>
        <taxon>Poaceae</taxon>
        <taxon>BOP clade</taxon>
        <taxon>Oryzoideae</taxon>
        <taxon>Oryzeae</taxon>
        <taxon>Oryzinae</taxon>
        <taxon>Oryza</taxon>
    </lineage>
</organism>
<feature type="region of interest" description="Disordered" evidence="1">
    <location>
        <begin position="1"/>
        <end position="45"/>
    </location>
</feature>
<dbReference type="EnsemblPlants" id="OGLUM09G00640.1">
    <property type="protein sequence ID" value="OGLUM09G00640.1"/>
    <property type="gene ID" value="OGLUM09G00640"/>
</dbReference>
<accession>A0A0E0AZD4</accession>
<dbReference type="AlphaFoldDB" id="A0A0E0AZD4"/>
<dbReference type="Gramene" id="OGLUM09G00640.1">
    <property type="protein sequence ID" value="OGLUM09G00640.1"/>
    <property type="gene ID" value="OGLUM09G00640"/>
</dbReference>
<sequence length="238" mass="26256">MTGSVREGKRSPDPPLPSPPMVDPRERETKRQRDPGVGGGSARAASTAWNRCMRRPCRRPQSATTLLHLLAVALLHLLPDQGEEAPLAAAAAGRRKREVVLYISNDDDDLALIDVTYPKRDVDNMQWFREITLLYRGHRLSAPFVLGLIVLCGHAPPNNWCPWDEKGVRDHPRDPDTPIRYIVIYISGSHALCTSLTATSPSTPSACFLSTRTAEGWRGSSHSCTTGVSRWPASVRAM</sequence>
<keyword evidence="3" id="KW-1185">Reference proteome</keyword>
<dbReference type="Proteomes" id="UP000026961">
    <property type="component" value="Chromosome 9"/>
</dbReference>
<feature type="compositionally biased region" description="Pro residues" evidence="1">
    <location>
        <begin position="13"/>
        <end position="22"/>
    </location>
</feature>
<evidence type="ECO:0000256" key="1">
    <source>
        <dbReference type="SAM" id="MobiDB-lite"/>
    </source>
</evidence>
<name>A0A0E0AZD4_9ORYZ</name>
<reference evidence="2" key="1">
    <citation type="submission" date="2015-04" db="UniProtKB">
        <authorList>
            <consortium name="EnsemblPlants"/>
        </authorList>
    </citation>
    <scope>IDENTIFICATION</scope>
</reference>
<evidence type="ECO:0000313" key="2">
    <source>
        <dbReference type="EnsemblPlants" id="OGLUM09G00640.1"/>
    </source>
</evidence>
<reference evidence="2" key="2">
    <citation type="submission" date="2018-05" db="EMBL/GenBank/DDBJ databases">
        <title>OgluRS3 (Oryza glumaepatula Reference Sequence Version 3).</title>
        <authorList>
            <person name="Zhang J."/>
            <person name="Kudrna D."/>
            <person name="Lee S."/>
            <person name="Talag J."/>
            <person name="Welchert J."/>
            <person name="Wing R.A."/>
        </authorList>
    </citation>
    <scope>NUCLEOTIDE SEQUENCE [LARGE SCALE GENOMIC DNA]</scope>
</reference>
<feature type="compositionally biased region" description="Basic and acidic residues" evidence="1">
    <location>
        <begin position="23"/>
        <end position="34"/>
    </location>
</feature>
<evidence type="ECO:0000313" key="3">
    <source>
        <dbReference type="Proteomes" id="UP000026961"/>
    </source>
</evidence>
<feature type="compositionally biased region" description="Basic and acidic residues" evidence="1">
    <location>
        <begin position="1"/>
        <end position="12"/>
    </location>
</feature>